<dbReference type="GO" id="GO:0005634">
    <property type="term" value="C:nucleus"/>
    <property type="evidence" value="ECO:0007669"/>
    <property type="project" value="TreeGrafter"/>
</dbReference>
<accession>A0AA89B5J7</accession>
<evidence type="ECO:0000313" key="3">
    <source>
        <dbReference type="EMBL" id="KAK3030329.1"/>
    </source>
</evidence>
<dbReference type="AlphaFoldDB" id="A0AA89B5J7"/>
<reference evidence="3" key="1">
    <citation type="submission" date="2022-12" db="EMBL/GenBank/DDBJ databases">
        <title>Draft genome assemblies for two species of Escallonia (Escalloniales).</title>
        <authorList>
            <person name="Chanderbali A."/>
            <person name="Dervinis C."/>
            <person name="Anghel I."/>
            <person name="Soltis D."/>
            <person name="Soltis P."/>
            <person name="Zapata F."/>
        </authorList>
    </citation>
    <scope>NUCLEOTIDE SEQUENCE</scope>
    <source>
        <strain evidence="3">UCBG64.0493</strain>
        <tissue evidence="3">Leaf</tissue>
    </source>
</reference>
<dbReference type="InterPro" id="IPR051132">
    <property type="entry name" value="3-5_Exonuclease_domain"/>
</dbReference>
<comment type="caution">
    <text evidence="3">The sequence shown here is derived from an EMBL/GenBank/DDBJ whole genome shotgun (WGS) entry which is preliminary data.</text>
</comment>
<evidence type="ECO:0000256" key="2">
    <source>
        <dbReference type="ARBA" id="ARBA00022801"/>
    </source>
</evidence>
<dbReference type="InterPro" id="IPR036397">
    <property type="entry name" value="RNaseH_sf"/>
</dbReference>
<dbReference type="PANTHER" id="PTHR13620:SF105">
    <property type="entry name" value="OS01G0737700 PROTEIN"/>
    <property type="match status" value="1"/>
</dbReference>
<dbReference type="InterPro" id="IPR012337">
    <property type="entry name" value="RNaseH-like_sf"/>
</dbReference>
<keyword evidence="4" id="KW-1185">Reference proteome</keyword>
<dbReference type="Proteomes" id="UP001188597">
    <property type="component" value="Unassembled WGS sequence"/>
</dbReference>
<gene>
    <name evidence="3" type="ORF">RJ639_038962</name>
</gene>
<evidence type="ECO:0000313" key="4">
    <source>
        <dbReference type="Proteomes" id="UP001188597"/>
    </source>
</evidence>
<dbReference type="SUPFAM" id="SSF53098">
    <property type="entry name" value="Ribonuclease H-like"/>
    <property type="match status" value="1"/>
</dbReference>
<name>A0AA89B5J7_9ASTE</name>
<dbReference type="EMBL" id="JAVXUP010000343">
    <property type="protein sequence ID" value="KAK3030329.1"/>
    <property type="molecule type" value="Genomic_DNA"/>
</dbReference>
<protein>
    <submittedName>
        <fullName evidence="3">Uncharacterized protein</fullName>
    </submittedName>
</protein>
<organism evidence="3 4">
    <name type="scientific">Escallonia herrerae</name>
    <dbReference type="NCBI Taxonomy" id="1293975"/>
    <lineage>
        <taxon>Eukaryota</taxon>
        <taxon>Viridiplantae</taxon>
        <taxon>Streptophyta</taxon>
        <taxon>Embryophyta</taxon>
        <taxon>Tracheophyta</taxon>
        <taxon>Spermatophyta</taxon>
        <taxon>Magnoliopsida</taxon>
        <taxon>eudicotyledons</taxon>
        <taxon>Gunneridae</taxon>
        <taxon>Pentapetalae</taxon>
        <taxon>asterids</taxon>
        <taxon>campanulids</taxon>
        <taxon>Escalloniales</taxon>
        <taxon>Escalloniaceae</taxon>
        <taxon>Escallonia</taxon>
    </lineage>
</organism>
<dbReference type="GO" id="GO:0003676">
    <property type="term" value="F:nucleic acid binding"/>
    <property type="evidence" value="ECO:0007669"/>
    <property type="project" value="InterPro"/>
</dbReference>
<dbReference type="GO" id="GO:0005737">
    <property type="term" value="C:cytoplasm"/>
    <property type="evidence" value="ECO:0007669"/>
    <property type="project" value="TreeGrafter"/>
</dbReference>
<keyword evidence="1" id="KW-0540">Nuclease</keyword>
<dbReference type="PANTHER" id="PTHR13620">
    <property type="entry name" value="3-5 EXONUCLEASE"/>
    <property type="match status" value="1"/>
</dbReference>
<dbReference type="Gene3D" id="3.30.420.10">
    <property type="entry name" value="Ribonuclease H-like superfamily/Ribonuclease H"/>
    <property type="match status" value="1"/>
</dbReference>
<sequence length="227" mass="25325">MPISFTDLRETYYLYNVIFFDDEISTVVTNGSEHAGRWIQEIETIHRCCLHRLIVCLDIEWRLTSAVAPTTQSPPYCSASAAAASSSKSSMKLASLCLYTFVGVGIERDVVQLSFDYEFDVIVTMVDLSRLAAEKWGPRHGVASQPRHGVASQLRQLPQSSHHLQLCICCLFLQIIHQISFSLSLCEFVDKPNYTFVGLGVEKDVDQLSTNDRFDITANVVLDGLAA</sequence>
<proteinExistence type="predicted"/>
<keyword evidence="2" id="KW-0378">Hydrolase</keyword>
<evidence type="ECO:0000256" key="1">
    <source>
        <dbReference type="ARBA" id="ARBA00022722"/>
    </source>
</evidence>
<dbReference type="GO" id="GO:0008408">
    <property type="term" value="F:3'-5' exonuclease activity"/>
    <property type="evidence" value="ECO:0007669"/>
    <property type="project" value="TreeGrafter"/>
</dbReference>